<evidence type="ECO:0000313" key="4">
    <source>
        <dbReference type="EMBL" id="MDP9896170.1"/>
    </source>
</evidence>
<reference evidence="4" key="1">
    <citation type="submission" date="2023-07" db="EMBL/GenBank/DDBJ databases">
        <title>Sorghum-associated microbial communities from plants grown in Nebraska, USA.</title>
        <authorList>
            <person name="Schachtman D."/>
        </authorList>
    </citation>
    <scope>NUCLEOTIDE SEQUENCE</scope>
    <source>
        <strain evidence="4">DS3754</strain>
    </source>
</reference>
<dbReference type="InterPro" id="IPR001633">
    <property type="entry name" value="EAL_dom"/>
</dbReference>
<evidence type="ECO:0000259" key="3">
    <source>
        <dbReference type="PROSITE" id="PS50887"/>
    </source>
</evidence>
<name>A0AAW8D0T7_9BURK</name>
<feature type="domain" description="GGDEF" evidence="3">
    <location>
        <begin position="38"/>
        <end position="170"/>
    </location>
</feature>
<dbReference type="Pfam" id="PF00563">
    <property type="entry name" value="EAL"/>
    <property type="match status" value="1"/>
</dbReference>
<dbReference type="EMBL" id="JAUSRD010000016">
    <property type="protein sequence ID" value="MDP9896170.1"/>
    <property type="molecule type" value="Genomic_DNA"/>
</dbReference>
<dbReference type="NCBIfam" id="TIGR00254">
    <property type="entry name" value="GGDEF"/>
    <property type="match status" value="1"/>
</dbReference>
<dbReference type="SMART" id="SM00052">
    <property type="entry name" value="EAL"/>
    <property type="match status" value="1"/>
</dbReference>
<proteinExistence type="predicted"/>
<dbReference type="RefSeq" id="WP_307686590.1">
    <property type="nucleotide sequence ID" value="NZ_JAUSRD010000016.1"/>
</dbReference>
<dbReference type="Gene3D" id="3.30.70.270">
    <property type="match status" value="1"/>
</dbReference>
<dbReference type="CDD" id="cd01948">
    <property type="entry name" value="EAL"/>
    <property type="match status" value="1"/>
</dbReference>
<feature type="domain" description="EAL" evidence="2">
    <location>
        <begin position="179"/>
        <end position="433"/>
    </location>
</feature>
<dbReference type="AlphaFoldDB" id="A0AAW8D0T7"/>
<feature type="compositionally biased region" description="Low complexity" evidence="1">
    <location>
        <begin position="444"/>
        <end position="458"/>
    </location>
</feature>
<dbReference type="PROSITE" id="PS50883">
    <property type="entry name" value="EAL"/>
    <property type="match status" value="1"/>
</dbReference>
<sequence>MPNKHAQVSLPPDEELKRLPPDEVLSPLIDDWARAGKRLAIVCDIDLDRFAEVNQRLGMAGGNAALVEAARRIKAQLPRESVMARIGGDEFGAVFAGLGFPQCHEVLERILLALAEPWEWRGLTANLGGSLGARLMDSTGPAPEIALRDAQHAAFFAKRAADGKVHYFDAPQAKADAQVVRQRQRIQEGLAQDEFFLEYQPKVDMRRGVVVGAEALIRWRHPERGLLQPIHFVPLLEDEMLAEQVGQWVIGTALRQLYDWREAGLRMSVSVNVSPLHMMRHDFVDRLTEQLAQYPKLGAGALELEILETTAISQFATVARFVEACRALGVAVAIDDFGTGYSSLTYLRQLPVSSVKIDQSFIREMLDSEPDRAIVQGILLLLKALGRTAVAEGVETPAHGEALLAMGCTLAQGYGIAKPMAADQMQRWVAGFERAPPWGRKEPPQGSQAAPAAPGSAPSAPPPQSSGV</sequence>
<dbReference type="SUPFAM" id="SSF141868">
    <property type="entry name" value="EAL domain-like"/>
    <property type="match status" value="1"/>
</dbReference>
<dbReference type="CDD" id="cd01949">
    <property type="entry name" value="GGDEF"/>
    <property type="match status" value="1"/>
</dbReference>
<evidence type="ECO:0000313" key="5">
    <source>
        <dbReference type="Proteomes" id="UP001242045"/>
    </source>
</evidence>
<feature type="compositionally biased region" description="Pro residues" evidence="1">
    <location>
        <begin position="459"/>
        <end position="468"/>
    </location>
</feature>
<dbReference type="Proteomes" id="UP001242045">
    <property type="component" value="Unassembled WGS sequence"/>
</dbReference>
<dbReference type="GO" id="GO:0071111">
    <property type="term" value="F:cyclic-guanylate-specific phosphodiesterase activity"/>
    <property type="evidence" value="ECO:0007669"/>
    <property type="project" value="InterPro"/>
</dbReference>
<feature type="region of interest" description="Disordered" evidence="1">
    <location>
        <begin position="432"/>
        <end position="468"/>
    </location>
</feature>
<dbReference type="InterPro" id="IPR035919">
    <property type="entry name" value="EAL_sf"/>
</dbReference>
<dbReference type="Gene3D" id="3.20.20.450">
    <property type="entry name" value="EAL domain"/>
    <property type="match status" value="1"/>
</dbReference>
<dbReference type="InterPro" id="IPR050706">
    <property type="entry name" value="Cyclic-di-GMP_PDE-like"/>
</dbReference>
<organism evidence="4 5">
    <name type="scientific">Variovorax boronicumulans</name>
    <dbReference type="NCBI Taxonomy" id="436515"/>
    <lineage>
        <taxon>Bacteria</taxon>
        <taxon>Pseudomonadati</taxon>
        <taxon>Pseudomonadota</taxon>
        <taxon>Betaproteobacteria</taxon>
        <taxon>Burkholderiales</taxon>
        <taxon>Comamonadaceae</taxon>
        <taxon>Variovorax</taxon>
    </lineage>
</organism>
<evidence type="ECO:0000256" key="1">
    <source>
        <dbReference type="SAM" id="MobiDB-lite"/>
    </source>
</evidence>
<comment type="caution">
    <text evidence="4">The sequence shown here is derived from an EMBL/GenBank/DDBJ whole genome shotgun (WGS) entry which is preliminary data.</text>
</comment>
<dbReference type="SUPFAM" id="SSF55073">
    <property type="entry name" value="Nucleotide cyclase"/>
    <property type="match status" value="1"/>
</dbReference>
<dbReference type="InterPro" id="IPR029787">
    <property type="entry name" value="Nucleotide_cyclase"/>
</dbReference>
<dbReference type="Pfam" id="PF00990">
    <property type="entry name" value="GGDEF"/>
    <property type="match status" value="1"/>
</dbReference>
<dbReference type="PANTHER" id="PTHR33121">
    <property type="entry name" value="CYCLIC DI-GMP PHOSPHODIESTERASE PDEF"/>
    <property type="match status" value="1"/>
</dbReference>
<dbReference type="InterPro" id="IPR000160">
    <property type="entry name" value="GGDEF_dom"/>
</dbReference>
<protein>
    <submittedName>
        <fullName evidence="4">Diguanylate cyclase (GGDEF)-like protein</fullName>
    </submittedName>
</protein>
<dbReference type="PANTHER" id="PTHR33121:SF70">
    <property type="entry name" value="SIGNALING PROTEIN YKOW"/>
    <property type="match status" value="1"/>
</dbReference>
<dbReference type="InterPro" id="IPR043128">
    <property type="entry name" value="Rev_trsase/Diguanyl_cyclase"/>
</dbReference>
<accession>A0AAW8D0T7</accession>
<evidence type="ECO:0000259" key="2">
    <source>
        <dbReference type="PROSITE" id="PS50883"/>
    </source>
</evidence>
<dbReference type="PROSITE" id="PS50887">
    <property type="entry name" value="GGDEF"/>
    <property type="match status" value="1"/>
</dbReference>
<dbReference type="SMART" id="SM00267">
    <property type="entry name" value="GGDEF"/>
    <property type="match status" value="1"/>
</dbReference>
<gene>
    <name evidence="4" type="ORF">J2W31_005305</name>
</gene>